<keyword evidence="2" id="KW-1185">Reference proteome</keyword>
<dbReference type="InterPro" id="IPR021842">
    <property type="entry name" value="DUF3435"/>
</dbReference>
<evidence type="ECO:0000313" key="2">
    <source>
        <dbReference type="Proteomes" id="UP001141434"/>
    </source>
</evidence>
<accession>A0A9W9FLB5</accession>
<dbReference type="EMBL" id="JAPMSZ010000005">
    <property type="protein sequence ID" value="KAJ5102243.1"/>
    <property type="molecule type" value="Genomic_DNA"/>
</dbReference>
<protein>
    <submittedName>
        <fullName evidence="1">FluG domain protein</fullName>
    </submittedName>
</protein>
<reference evidence="1" key="1">
    <citation type="submission" date="2022-11" db="EMBL/GenBank/DDBJ databases">
        <authorList>
            <person name="Petersen C."/>
        </authorList>
    </citation>
    <scope>NUCLEOTIDE SEQUENCE</scope>
    <source>
        <strain evidence="1">IBT 34128</strain>
    </source>
</reference>
<dbReference type="OrthoDB" id="4485682at2759"/>
<evidence type="ECO:0000313" key="1">
    <source>
        <dbReference type="EMBL" id="KAJ5102243.1"/>
    </source>
</evidence>
<proteinExistence type="predicted"/>
<dbReference type="AlphaFoldDB" id="A0A9W9FLB5"/>
<dbReference type="RefSeq" id="XP_056513074.1">
    <property type="nucleotide sequence ID" value="XM_056655047.1"/>
</dbReference>
<dbReference type="Proteomes" id="UP001141434">
    <property type="component" value="Unassembled WGS sequence"/>
</dbReference>
<name>A0A9W9FLB5_9EURO</name>
<gene>
    <name evidence="1" type="ORF">NUU61_004465</name>
</gene>
<dbReference type="GeneID" id="81394215"/>
<dbReference type="Pfam" id="PF11917">
    <property type="entry name" value="DUF3435"/>
    <property type="match status" value="1"/>
</dbReference>
<reference evidence="1" key="2">
    <citation type="journal article" date="2023" name="IMA Fungus">
        <title>Comparative genomic study of the Penicillium genus elucidates a diverse pangenome and 15 lateral gene transfer events.</title>
        <authorList>
            <person name="Petersen C."/>
            <person name="Sorensen T."/>
            <person name="Nielsen M.R."/>
            <person name="Sondergaard T.E."/>
            <person name="Sorensen J.L."/>
            <person name="Fitzpatrick D.A."/>
            <person name="Frisvad J.C."/>
            <person name="Nielsen K.L."/>
        </authorList>
    </citation>
    <scope>NUCLEOTIDE SEQUENCE</scope>
    <source>
        <strain evidence="1">IBT 34128</strain>
    </source>
</reference>
<organism evidence="1 2">
    <name type="scientific">Penicillium alfredii</name>
    <dbReference type="NCBI Taxonomy" id="1506179"/>
    <lineage>
        <taxon>Eukaryota</taxon>
        <taxon>Fungi</taxon>
        <taxon>Dikarya</taxon>
        <taxon>Ascomycota</taxon>
        <taxon>Pezizomycotina</taxon>
        <taxon>Eurotiomycetes</taxon>
        <taxon>Eurotiomycetidae</taxon>
        <taxon>Eurotiales</taxon>
        <taxon>Aspergillaceae</taxon>
        <taxon>Penicillium</taxon>
    </lineage>
</organism>
<comment type="caution">
    <text evidence="1">The sequence shown here is derived from an EMBL/GenBank/DDBJ whole genome shotgun (WGS) entry which is preliminary data.</text>
</comment>
<sequence length="92" mass="10529">MVLDYRSTTRTKLWYDARIRKVYKLLYTNITAAGHLDKYSRNVIIGYQRSGIFAYYVSVRDNTQSAFIETPARDALLKLACNSSLTRDASAP</sequence>